<evidence type="ECO:0000313" key="2">
    <source>
        <dbReference type="Proteomes" id="UP001566132"/>
    </source>
</evidence>
<protein>
    <submittedName>
        <fullName evidence="1">Uncharacterized protein</fullName>
    </submittedName>
</protein>
<keyword evidence="2" id="KW-1185">Reference proteome</keyword>
<gene>
    <name evidence="1" type="ORF">ABEB36_005855</name>
</gene>
<reference evidence="1 2" key="1">
    <citation type="submission" date="2024-05" db="EMBL/GenBank/DDBJ databases">
        <title>Genetic variation in Jamaican populations of the coffee berry borer (Hypothenemus hampei).</title>
        <authorList>
            <person name="Errbii M."/>
            <person name="Myrie A."/>
        </authorList>
    </citation>
    <scope>NUCLEOTIDE SEQUENCE [LARGE SCALE GENOMIC DNA]</scope>
    <source>
        <strain evidence="1">JA-Hopewell-2020-01-JO</strain>
        <tissue evidence="1">Whole body</tissue>
    </source>
</reference>
<evidence type="ECO:0000313" key="1">
    <source>
        <dbReference type="EMBL" id="KAL1506504.1"/>
    </source>
</evidence>
<comment type="caution">
    <text evidence="1">The sequence shown here is derived from an EMBL/GenBank/DDBJ whole genome shotgun (WGS) entry which is preliminary data.</text>
</comment>
<dbReference type="Proteomes" id="UP001566132">
    <property type="component" value="Unassembled WGS sequence"/>
</dbReference>
<proteinExistence type="predicted"/>
<name>A0ABD1F3H6_HYPHA</name>
<sequence>MGHKSEKSLWPSENLYASSTLNAFFSETVAPSHVNKQSKDIGEKELELLSAGGTQENSQPDIEQSAKDIQLIRPDMTSEKKLTRPPMRKASINCDSVLQTTNKYLKKRRVEEDPYNIFAKNLSMKLRDVSNKTQKLLAEKIINEVLFMAEMDQLILPYTTSALSFSAI</sequence>
<accession>A0ABD1F3H6</accession>
<organism evidence="1 2">
    <name type="scientific">Hypothenemus hampei</name>
    <name type="common">Coffee berry borer</name>
    <dbReference type="NCBI Taxonomy" id="57062"/>
    <lineage>
        <taxon>Eukaryota</taxon>
        <taxon>Metazoa</taxon>
        <taxon>Ecdysozoa</taxon>
        <taxon>Arthropoda</taxon>
        <taxon>Hexapoda</taxon>
        <taxon>Insecta</taxon>
        <taxon>Pterygota</taxon>
        <taxon>Neoptera</taxon>
        <taxon>Endopterygota</taxon>
        <taxon>Coleoptera</taxon>
        <taxon>Polyphaga</taxon>
        <taxon>Cucujiformia</taxon>
        <taxon>Curculionidae</taxon>
        <taxon>Scolytinae</taxon>
        <taxon>Hypothenemus</taxon>
    </lineage>
</organism>
<dbReference type="EMBL" id="JBDJPC010000004">
    <property type="protein sequence ID" value="KAL1506504.1"/>
    <property type="molecule type" value="Genomic_DNA"/>
</dbReference>
<dbReference type="AlphaFoldDB" id="A0ABD1F3H6"/>